<sequence>MQTTASPGTGQQPTNNISDQLARGLFEKRETKGGLGSNRKEEKEIPSSSGSIKHGEKTRNILSLRESEHERAVALLDQWGECSTCSVPGEHTNYLPAADDREPDRPDLLNVPFMFVLNDELLCRPLPKPRTSTTGTGIWAPAFAERFPRRRRDRART</sequence>
<reference evidence="1" key="1">
    <citation type="submission" date="2024-09" db="EMBL/GenBank/DDBJ databases">
        <title>Draft Genome Sequences of Neofusicoccum parvum.</title>
        <authorList>
            <person name="Ashida A."/>
            <person name="Camagna M."/>
            <person name="Tanaka A."/>
            <person name="Takemoto D."/>
        </authorList>
    </citation>
    <scope>NUCLEOTIDE SEQUENCE</scope>
    <source>
        <strain evidence="1">PPO83</strain>
    </source>
</reference>
<comment type="caution">
    <text evidence="1">The sequence shown here is derived from an EMBL/GenBank/DDBJ whole genome shotgun (WGS) entry which is preliminary data.</text>
</comment>
<dbReference type="EMBL" id="BSXG01000019">
    <property type="protein sequence ID" value="GME25297.1"/>
    <property type="molecule type" value="Genomic_DNA"/>
</dbReference>
<evidence type="ECO:0000313" key="2">
    <source>
        <dbReference type="Proteomes" id="UP001165186"/>
    </source>
</evidence>
<dbReference type="Proteomes" id="UP001165186">
    <property type="component" value="Unassembled WGS sequence"/>
</dbReference>
<accession>A0ACB5RXN0</accession>
<evidence type="ECO:0000313" key="1">
    <source>
        <dbReference type="EMBL" id="GME25297.1"/>
    </source>
</evidence>
<protein>
    <submittedName>
        <fullName evidence="1">Uncharacterized protein</fullName>
    </submittedName>
</protein>
<keyword evidence="2" id="KW-1185">Reference proteome</keyword>
<name>A0ACB5RXN0_9PEZI</name>
<gene>
    <name evidence="1" type="primary">g532</name>
    <name evidence="1" type="ORF">NpPPO83_00000532</name>
</gene>
<proteinExistence type="predicted"/>
<organism evidence="1 2">
    <name type="scientific">Neofusicoccum parvum</name>
    <dbReference type="NCBI Taxonomy" id="310453"/>
    <lineage>
        <taxon>Eukaryota</taxon>
        <taxon>Fungi</taxon>
        <taxon>Dikarya</taxon>
        <taxon>Ascomycota</taxon>
        <taxon>Pezizomycotina</taxon>
        <taxon>Dothideomycetes</taxon>
        <taxon>Dothideomycetes incertae sedis</taxon>
        <taxon>Botryosphaeriales</taxon>
        <taxon>Botryosphaeriaceae</taxon>
        <taxon>Neofusicoccum</taxon>
    </lineage>
</organism>